<reference evidence="2" key="1">
    <citation type="submission" date="2022-01" db="EMBL/GenBank/DDBJ databases">
        <title>Microbacterium eymi and Microbacterium rhizovicinus sp. nov., isolated from the rhizospheric soil of Elymus tsukushiensis, a plant native to the Dokdo Islands, Republic of Korea.</title>
        <authorList>
            <person name="Hwang Y.J."/>
        </authorList>
    </citation>
    <scope>NUCLEOTIDE SEQUENCE</scope>
    <source>
        <strain evidence="2">KUDC0405</strain>
    </source>
</reference>
<evidence type="ECO:0000313" key="3">
    <source>
        <dbReference type="Proteomes" id="UP001054811"/>
    </source>
</evidence>
<evidence type="ECO:0008006" key="4">
    <source>
        <dbReference type="Google" id="ProtNLM"/>
    </source>
</evidence>
<dbReference type="EMBL" id="CP091139">
    <property type="protein sequence ID" value="UUT35168.1"/>
    <property type="molecule type" value="Genomic_DNA"/>
</dbReference>
<gene>
    <name evidence="2" type="ORF">L2X98_33525</name>
</gene>
<name>A0ABY5NJ43_9MICO</name>
<evidence type="ECO:0000313" key="2">
    <source>
        <dbReference type="EMBL" id="UUT35168.1"/>
    </source>
</evidence>
<feature type="coiled-coil region" evidence="1">
    <location>
        <begin position="45"/>
        <end position="93"/>
    </location>
</feature>
<keyword evidence="3" id="KW-1185">Reference proteome</keyword>
<proteinExistence type="predicted"/>
<sequence length="153" mass="16411">MAISKHDALAFIAAVQAELADDLGEPTFRWDDEPTPAVTDPAPDAEALRTELEAARQSVQASETAVTEAEERADRAEERLHAARKVARAEREKAGFTSRAFGAARRGARTGIVRLQVDGKTQIVRPGATVVVKGVPEEDVVIVPPPVTRHAQG</sequence>
<accession>A0ABY5NJ43</accession>
<protein>
    <recommendedName>
        <fullName evidence="4">DNA-binding protein</fullName>
    </recommendedName>
</protein>
<organism evidence="2 3">
    <name type="scientific">Microbacterium elymi</name>
    <dbReference type="NCBI Taxonomy" id="2909587"/>
    <lineage>
        <taxon>Bacteria</taxon>
        <taxon>Bacillati</taxon>
        <taxon>Actinomycetota</taxon>
        <taxon>Actinomycetes</taxon>
        <taxon>Micrococcales</taxon>
        <taxon>Microbacteriaceae</taxon>
        <taxon>Microbacterium</taxon>
    </lineage>
</organism>
<dbReference type="Proteomes" id="UP001054811">
    <property type="component" value="Chromosome"/>
</dbReference>
<keyword evidence="1" id="KW-0175">Coiled coil</keyword>
<dbReference type="RefSeq" id="WP_259611721.1">
    <property type="nucleotide sequence ID" value="NZ_CP091139.2"/>
</dbReference>
<evidence type="ECO:0000256" key="1">
    <source>
        <dbReference type="SAM" id="Coils"/>
    </source>
</evidence>